<name>A0ABT9PI99_9ACTO</name>
<keyword evidence="2" id="KW-0698">rRNA processing</keyword>
<dbReference type="Proteomes" id="UP001230145">
    <property type="component" value="Unassembled WGS sequence"/>
</dbReference>
<dbReference type="InterPro" id="IPR007848">
    <property type="entry name" value="Small_mtfrase_dom"/>
</dbReference>
<dbReference type="SUPFAM" id="SSF53335">
    <property type="entry name" value="S-adenosyl-L-methionine-dependent methyltransferases"/>
    <property type="match status" value="1"/>
</dbReference>
<evidence type="ECO:0000313" key="6">
    <source>
        <dbReference type="EMBL" id="MDP9831680.1"/>
    </source>
</evidence>
<dbReference type="PROSITE" id="PS00092">
    <property type="entry name" value="N6_MTASE"/>
    <property type="match status" value="1"/>
</dbReference>
<dbReference type="Pfam" id="PF05175">
    <property type="entry name" value="MTS"/>
    <property type="match status" value="1"/>
</dbReference>
<dbReference type="InterPro" id="IPR029063">
    <property type="entry name" value="SAM-dependent_MTases_sf"/>
</dbReference>
<keyword evidence="3 6" id="KW-0489">Methyltransferase</keyword>
<dbReference type="Gene3D" id="3.40.50.150">
    <property type="entry name" value="Vaccinia Virus protein VP39"/>
    <property type="match status" value="2"/>
</dbReference>
<evidence type="ECO:0000256" key="3">
    <source>
        <dbReference type="ARBA" id="ARBA00022603"/>
    </source>
</evidence>
<dbReference type="EC" id="2.1.1.172" evidence="6"/>
<evidence type="ECO:0000259" key="5">
    <source>
        <dbReference type="Pfam" id="PF05175"/>
    </source>
</evidence>
<proteinExistence type="predicted"/>
<evidence type="ECO:0000256" key="4">
    <source>
        <dbReference type="ARBA" id="ARBA00022679"/>
    </source>
</evidence>
<dbReference type="EMBL" id="JAUSQL010000001">
    <property type="protein sequence ID" value="MDP9831680.1"/>
    <property type="molecule type" value="Genomic_DNA"/>
</dbReference>
<gene>
    <name evidence="6" type="ORF">J2S45_000359</name>
</gene>
<dbReference type="PANTHER" id="PTHR47816:SF4">
    <property type="entry name" value="RIBOSOMAL RNA SMALL SUBUNIT METHYLTRANSFERASE C"/>
    <property type="match status" value="1"/>
</dbReference>
<evidence type="ECO:0000256" key="1">
    <source>
        <dbReference type="ARBA" id="ARBA00022490"/>
    </source>
</evidence>
<comment type="caution">
    <text evidence="6">The sequence shown here is derived from an EMBL/GenBank/DDBJ whole genome shotgun (WGS) entry which is preliminary data.</text>
</comment>
<dbReference type="InterPro" id="IPR046977">
    <property type="entry name" value="RsmC/RlmG"/>
</dbReference>
<dbReference type="GO" id="GO:0052914">
    <property type="term" value="F:16S rRNA (guanine(1207)-N(2))-methyltransferase activity"/>
    <property type="evidence" value="ECO:0007669"/>
    <property type="project" value="UniProtKB-EC"/>
</dbReference>
<dbReference type="RefSeq" id="WP_307634354.1">
    <property type="nucleotide sequence ID" value="NZ_JAUSQL010000001.1"/>
</dbReference>
<feature type="domain" description="Methyltransferase small" evidence="5">
    <location>
        <begin position="228"/>
        <end position="363"/>
    </location>
</feature>
<protein>
    <submittedName>
        <fullName evidence="6">16S rRNA (Guanine1207-N2)-methyltransferase</fullName>
        <ecNumber evidence="6">2.1.1.172</ecNumber>
    </submittedName>
</protein>
<keyword evidence="4 6" id="KW-0808">Transferase</keyword>
<dbReference type="PANTHER" id="PTHR47816">
    <property type="entry name" value="RIBOSOMAL RNA SMALL SUBUNIT METHYLTRANSFERASE C"/>
    <property type="match status" value="1"/>
</dbReference>
<keyword evidence="1" id="KW-0963">Cytoplasm</keyword>
<evidence type="ECO:0000313" key="7">
    <source>
        <dbReference type="Proteomes" id="UP001230145"/>
    </source>
</evidence>
<organism evidence="6 7">
    <name type="scientific">Trueperella abortisuis</name>
    <dbReference type="NCBI Taxonomy" id="445930"/>
    <lineage>
        <taxon>Bacteria</taxon>
        <taxon>Bacillati</taxon>
        <taxon>Actinomycetota</taxon>
        <taxon>Actinomycetes</taxon>
        <taxon>Actinomycetales</taxon>
        <taxon>Actinomycetaceae</taxon>
        <taxon>Trueperella</taxon>
    </lineage>
</organism>
<dbReference type="CDD" id="cd02440">
    <property type="entry name" value="AdoMet_MTases"/>
    <property type="match status" value="1"/>
</dbReference>
<evidence type="ECO:0000256" key="2">
    <source>
        <dbReference type="ARBA" id="ARBA00022552"/>
    </source>
</evidence>
<keyword evidence="7" id="KW-1185">Reference proteome</keyword>
<dbReference type="InterPro" id="IPR002052">
    <property type="entry name" value="DNA_methylase_N6_adenine_CS"/>
</dbReference>
<accession>A0ABT9PI99</accession>
<reference evidence="6 7" key="1">
    <citation type="submission" date="2023-07" db="EMBL/GenBank/DDBJ databases">
        <title>Sequencing the genomes of 1000 actinobacteria strains.</title>
        <authorList>
            <person name="Klenk H.-P."/>
        </authorList>
    </citation>
    <scope>NUCLEOTIDE SEQUENCE [LARGE SCALE GENOMIC DNA]</scope>
    <source>
        <strain evidence="6 7">DSM 19515</strain>
    </source>
</reference>
<sequence length="368" mass="38981">MISTLDQLILDVAAAEAPGAKTVAILDDPAASLLCAALDSAEQVWVASRTVMQAREAEQVARELGARDRVRIAGVDGALRLDEFFAQGVDVALGRTPKSLEEVSYLAGSVPAGAFVFGANNKHMDRGHNATLARYFDDVHASHGRGKFRCLIGAGRTGRAYEPAERESEVGKIVGVGGVFAGADVDHGGQMLADTALAELRAERRTAKLAANPWDSWEAPKRVDTGLDVVDLGCGNGSVARAVLTALPEAAVLATDAHADAVVSCTLTLADFGDRARVTWDDAAGQEPVGSADVVLLNPPFHAGTALDATLVQDLLDAAARLLRPGGRLYMVHNNHLRYRPEVERRVGRTRQLARNAKFTVLRADAPA</sequence>